<accession>A0A1E8Q7U5</accession>
<keyword evidence="3" id="KW-1185">Reference proteome</keyword>
<dbReference type="EMBL" id="MCHX01000011">
    <property type="protein sequence ID" value="OFJ54582.1"/>
    <property type="molecule type" value="Genomic_DNA"/>
</dbReference>
<gene>
    <name evidence="2" type="ORF">BEL07_06440</name>
</gene>
<dbReference type="AlphaFoldDB" id="A0A1E8Q7U5"/>
<keyword evidence="1" id="KW-1133">Transmembrane helix</keyword>
<dbReference type="Proteomes" id="UP000178953">
    <property type="component" value="Unassembled WGS sequence"/>
</dbReference>
<name>A0A1E8Q7U5_9MYCO</name>
<sequence length="90" mass="9791">MSPIRRVRPGGFPPRSPQPSLYTAAYRRVRRRRLAGWLLVGVGAIMAVVHMVTHLGRLHLLGYQDLLVGYPMAGVLVLGGFLLVGSTAKA</sequence>
<dbReference type="RefSeq" id="WP_070352272.1">
    <property type="nucleotide sequence ID" value="NZ_CP043474.1"/>
</dbReference>
<keyword evidence="1" id="KW-0472">Membrane</keyword>
<reference evidence="2 3" key="1">
    <citation type="submission" date="2016-09" db="EMBL/GenBank/DDBJ databases">
        <title>genome sequence of Mycobacterium sp. 739 SCH.</title>
        <authorList>
            <person name="Greninger A.L."/>
            <person name="Qin X."/>
            <person name="Jerome K."/>
            <person name="Vora S."/>
            <person name="Quinn K."/>
        </authorList>
    </citation>
    <scope>NUCLEOTIDE SEQUENCE [LARGE SCALE GENOMIC DNA]</scope>
    <source>
        <strain evidence="2 3">SCH</strain>
    </source>
</reference>
<comment type="caution">
    <text evidence="2">The sequence shown here is derived from an EMBL/GenBank/DDBJ whole genome shotgun (WGS) entry which is preliminary data.</text>
</comment>
<feature type="transmembrane region" description="Helical" evidence="1">
    <location>
        <begin position="34"/>
        <end position="55"/>
    </location>
</feature>
<feature type="transmembrane region" description="Helical" evidence="1">
    <location>
        <begin position="67"/>
        <end position="85"/>
    </location>
</feature>
<protein>
    <submittedName>
        <fullName evidence="2">Uncharacterized protein</fullName>
    </submittedName>
</protein>
<proteinExistence type="predicted"/>
<evidence type="ECO:0000256" key="1">
    <source>
        <dbReference type="SAM" id="Phobius"/>
    </source>
</evidence>
<dbReference type="OrthoDB" id="4578641at2"/>
<keyword evidence="1" id="KW-0812">Transmembrane</keyword>
<organism evidence="2 3">
    <name type="scientific">Mycolicibacterium grossiae</name>
    <dbReference type="NCBI Taxonomy" id="1552759"/>
    <lineage>
        <taxon>Bacteria</taxon>
        <taxon>Bacillati</taxon>
        <taxon>Actinomycetota</taxon>
        <taxon>Actinomycetes</taxon>
        <taxon>Mycobacteriales</taxon>
        <taxon>Mycobacteriaceae</taxon>
        <taxon>Mycolicibacterium</taxon>
    </lineage>
</organism>
<evidence type="ECO:0000313" key="3">
    <source>
        <dbReference type="Proteomes" id="UP000178953"/>
    </source>
</evidence>
<evidence type="ECO:0000313" key="2">
    <source>
        <dbReference type="EMBL" id="OFJ54582.1"/>
    </source>
</evidence>